<dbReference type="VEuPathDB" id="FungiDB:PLEOSDRAFT_1088792"/>
<gene>
    <name evidence="1" type="ORF">PLEOSDRAFT_1088792</name>
</gene>
<dbReference type="HOGENOM" id="CLU_2414209_0_0_1"/>
<sequence length="92" mass="9924">MVWLDNSSGATITASISSAHTPGGATGFFAVEPLLATFANNHWERSAKFNETAVIHSGKATVKIPHVRGDDFIVIFSDSFIQVRNAPQVYFG</sequence>
<organism evidence="1 2">
    <name type="scientific">Pleurotus ostreatus (strain PC15)</name>
    <name type="common">Oyster mushroom</name>
    <dbReference type="NCBI Taxonomy" id="1137138"/>
    <lineage>
        <taxon>Eukaryota</taxon>
        <taxon>Fungi</taxon>
        <taxon>Dikarya</taxon>
        <taxon>Basidiomycota</taxon>
        <taxon>Agaricomycotina</taxon>
        <taxon>Agaricomycetes</taxon>
        <taxon>Agaricomycetidae</taxon>
        <taxon>Agaricales</taxon>
        <taxon>Pleurotineae</taxon>
        <taxon>Pleurotaceae</taxon>
        <taxon>Pleurotus</taxon>
    </lineage>
</organism>
<evidence type="ECO:0000313" key="1">
    <source>
        <dbReference type="EMBL" id="KDQ31484.1"/>
    </source>
</evidence>
<dbReference type="Proteomes" id="UP000027073">
    <property type="component" value="Unassembled WGS sequence"/>
</dbReference>
<name>A0A067NU98_PLEO1</name>
<protein>
    <submittedName>
        <fullName evidence="1">Uncharacterized protein</fullName>
    </submittedName>
</protein>
<dbReference type="EMBL" id="KL198006">
    <property type="protein sequence ID" value="KDQ31484.1"/>
    <property type="molecule type" value="Genomic_DNA"/>
</dbReference>
<reference evidence="2" key="1">
    <citation type="journal article" date="2014" name="Proc. Natl. Acad. Sci. U.S.A.">
        <title>Extensive sampling of basidiomycete genomes demonstrates inadequacy of the white-rot/brown-rot paradigm for wood decay fungi.</title>
        <authorList>
            <person name="Riley R."/>
            <person name="Salamov A.A."/>
            <person name="Brown D.W."/>
            <person name="Nagy L.G."/>
            <person name="Floudas D."/>
            <person name="Held B.W."/>
            <person name="Levasseur A."/>
            <person name="Lombard V."/>
            <person name="Morin E."/>
            <person name="Otillar R."/>
            <person name="Lindquist E.A."/>
            <person name="Sun H."/>
            <person name="LaButti K.M."/>
            <person name="Schmutz J."/>
            <person name="Jabbour D."/>
            <person name="Luo H."/>
            <person name="Baker S.E."/>
            <person name="Pisabarro A.G."/>
            <person name="Walton J.D."/>
            <person name="Blanchette R.A."/>
            <person name="Henrissat B."/>
            <person name="Martin F."/>
            <person name="Cullen D."/>
            <person name="Hibbett D.S."/>
            <person name="Grigoriev I.V."/>
        </authorList>
    </citation>
    <scope>NUCLEOTIDE SEQUENCE [LARGE SCALE GENOMIC DNA]</scope>
    <source>
        <strain evidence="2">PC15</strain>
    </source>
</reference>
<dbReference type="AlphaFoldDB" id="A0A067NU98"/>
<accession>A0A067NU98</accession>
<evidence type="ECO:0000313" key="2">
    <source>
        <dbReference type="Proteomes" id="UP000027073"/>
    </source>
</evidence>
<dbReference type="OrthoDB" id="2901750at2759"/>
<dbReference type="InParanoid" id="A0A067NU98"/>
<proteinExistence type="predicted"/>